<dbReference type="FunFam" id="3.40.50.10190:FF:000011">
    <property type="entry name" value="DNA repair protein REV1"/>
    <property type="match status" value="1"/>
</dbReference>
<evidence type="ECO:0000256" key="11">
    <source>
        <dbReference type="ARBA" id="ARBA00023125"/>
    </source>
</evidence>
<dbReference type="SMART" id="SM00292">
    <property type="entry name" value="BRCT"/>
    <property type="match status" value="1"/>
</dbReference>
<dbReference type="PANTHER" id="PTHR45990:SF1">
    <property type="entry name" value="DNA REPAIR PROTEIN REV1"/>
    <property type="match status" value="1"/>
</dbReference>
<keyword evidence="8" id="KW-0479">Metal-binding</keyword>
<accession>E0VNC0</accession>
<keyword evidence="14" id="KW-0175">Coiled coil</keyword>
<dbReference type="Gene3D" id="3.40.1170.60">
    <property type="match status" value="1"/>
</dbReference>
<keyword evidence="10" id="KW-0460">Magnesium</keyword>
<evidence type="ECO:0000313" key="18">
    <source>
        <dbReference type="EnsemblMetazoa" id="PHUM333130-PA"/>
    </source>
</evidence>
<gene>
    <name evidence="18" type="primary">8239220</name>
    <name evidence="17" type="ORF">Phum_PHUM333130</name>
</gene>
<keyword evidence="12" id="KW-0234">DNA repair</keyword>
<dbReference type="InterPro" id="IPR043502">
    <property type="entry name" value="DNA/RNA_pol_sf"/>
</dbReference>
<evidence type="ECO:0000256" key="2">
    <source>
        <dbReference type="ARBA" id="ARBA00004123"/>
    </source>
</evidence>
<dbReference type="PIRSF" id="PIRSF036573">
    <property type="entry name" value="REV1"/>
    <property type="match status" value="1"/>
</dbReference>
<keyword evidence="19" id="KW-1185">Reference proteome</keyword>
<name>E0VNC0_PEDHC</name>
<dbReference type="Pfam" id="PF00817">
    <property type="entry name" value="IMS"/>
    <property type="match status" value="1"/>
</dbReference>
<dbReference type="VEuPathDB" id="VectorBase:PHUM333130"/>
<dbReference type="InterPro" id="IPR043128">
    <property type="entry name" value="Rev_trsase/Diguanyl_cyclase"/>
</dbReference>
<dbReference type="Gene3D" id="1.10.150.20">
    <property type="entry name" value="5' to 3' exonuclease, C-terminal subdomain"/>
    <property type="match status" value="1"/>
</dbReference>
<dbReference type="InterPro" id="IPR012112">
    <property type="entry name" value="REV1"/>
</dbReference>
<dbReference type="CDD" id="cd01701">
    <property type="entry name" value="PolY_Rev1"/>
    <property type="match status" value="1"/>
</dbReference>
<organism>
    <name type="scientific">Pediculus humanus subsp. corporis</name>
    <name type="common">Body louse</name>
    <dbReference type="NCBI Taxonomy" id="121224"/>
    <lineage>
        <taxon>Eukaryota</taxon>
        <taxon>Metazoa</taxon>
        <taxon>Ecdysozoa</taxon>
        <taxon>Arthropoda</taxon>
        <taxon>Hexapoda</taxon>
        <taxon>Insecta</taxon>
        <taxon>Pterygota</taxon>
        <taxon>Neoptera</taxon>
        <taxon>Paraneoptera</taxon>
        <taxon>Psocodea</taxon>
        <taxon>Troctomorpha</taxon>
        <taxon>Phthiraptera</taxon>
        <taxon>Anoplura</taxon>
        <taxon>Pediculidae</taxon>
        <taxon>Pediculus</taxon>
    </lineage>
</organism>
<dbReference type="OrthoDB" id="427711at2759"/>
<dbReference type="GO" id="GO:0046872">
    <property type="term" value="F:metal ion binding"/>
    <property type="evidence" value="ECO:0007669"/>
    <property type="project" value="UniProtKB-KW"/>
</dbReference>
<evidence type="ECO:0000256" key="10">
    <source>
        <dbReference type="ARBA" id="ARBA00022842"/>
    </source>
</evidence>
<evidence type="ECO:0000256" key="1">
    <source>
        <dbReference type="ARBA" id="ARBA00001946"/>
    </source>
</evidence>
<proteinExistence type="inferred from homology"/>
<dbReference type="GO" id="GO:0070987">
    <property type="term" value="P:error-free translesion synthesis"/>
    <property type="evidence" value="ECO:0007669"/>
    <property type="project" value="TreeGrafter"/>
</dbReference>
<dbReference type="FunFam" id="3.30.1490.100:FF:000001">
    <property type="entry name" value="DNA repair protein REV1"/>
    <property type="match status" value="1"/>
</dbReference>
<evidence type="ECO:0000256" key="7">
    <source>
        <dbReference type="ARBA" id="ARBA00022695"/>
    </source>
</evidence>
<dbReference type="InterPro" id="IPR053848">
    <property type="entry name" value="IMS_HHH_1"/>
</dbReference>
<evidence type="ECO:0000313" key="19">
    <source>
        <dbReference type="Proteomes" id="UP000009046"/>
    </source>
</evidence>
<dbReference type="eggNOG" id="KOG2093">
    <property type="taxonomic scope" value="Eukaryota"/>
</dbReference>
<evidence type="ECO:0000256" key="14">
    <source>
        <dbReference type="SAM" id="Coils"/>
    </source>
</evidence>
<dbReference type="InterPro" id="IPR036420">
    <property type="entry name" value="BRCT_dom_sf"/>
</dbReference>
<dbReference type="Proteomes" id="UP000009046">
    <property type="component" value="Unassembled WGS sequence"/>
</dbReference>
<evidence type="ECO:0000256" key="12">
    <source>
        <dbReference type="ARBA" id="ARBA00023204"/>
    </source>
</evidence>
<evidence type="ECO:0000256" key="9">
    <source>
        <dbReference type="ARBA" id="ARBA00022763"/>
    </source>
</evidence>
<evidence type="ECO:0000256" key="4">
    <source>
        <dbReference type="ARBA" id="ARBA00020399"/>
    </source>
</evidence>
<dbReference type="EMBL" id="DS235335">
    <property type="protein sequence ID" value="EEB14876.1"/>
    <property type="molecule type" value="Genomic_DNA"/>
</dbReference>
<dbReference type="CTD" id="8239220"/>
<comment type="subcellular location">
    <subcellularLocation>
        <location evidence="2">Nucleus</location>
    </subcellularLocation>
</comment>
<keyword evidence="11" id="KW-0238">DNA-binding</keyword>
<dbReference type="Gene3D" id="3.30.70.270">
    <property type="match status" value="1"/>
</dbReference>
<sequence length="752" mass="85631">MNAKITKLEAQFEEDKADVDQKLQKVDDIFKGISIFVNGYTEPSADELRCLMLLHGGVYHHYYRPGKTTHIIASTLPNAKFQQMKTLKIVKCEWITESIKAKKLLNYNNYLLQNKFSEGNKVTKESLLSGNGFQKGKSEMEKYVSSKTAADKGYLNEFYNNSRLHYISSLGNMLKQHVWEIKENHNGVFPKLQNLVGNSDFDSEDVFWNKNIYMHIDMDCFFVSVALRNYPHLKGQPVAVTHSKINFGANNSLIETKLNLAVENLDSLKLKSDEGVNQESKAFSMSEIASCSYEARKAGVCNGMYLGSALKLCPNLKTISYDFKGYKEVSFMLYNTVAEYTLDIEPVSCDELYIDCTSVLSQIKINPIKFANILRQEIEEKTKCTSSVGISENKLLARLATKKAKPNGVFFLTPEKVEEFIKKVSIYDVPGIGRNIGGILKKLSVETCEDLQNFSLSFLMKTLGSKIGKNLYDHCRGIDDRKINCNFERKSVSAEINYGIRFNDNEETEIFLKELSQEVSKRLVNIKMAGKNITLKIMFRAKDAPIEAAKYLGHGLCDVISRSVTLPQASNDENIIANNVINLYHLLNIPPNELRGIGIHVNKLDSINKLSRKIQSYFEIGKNLKKCDCDRIDNVIKETDNNSSRKTIKENDNQYDKNEGLNFPQRDFPASVSFVPENMRSDVLIEEKINNTCRVNEKSSEIIEKEKCSQKLENDEIKIDEVTENLKNLNFTEVKLMIKQWIVTENKPQLHV</sequence>
<dbReference type="RefSeq" id="XP_002427614.1">
    <property type="nucleotide sequence ID" value="XM_002427569.1"/>
</dbReference>
<evidence type="ECO:0000256" key="8">
    <source>
        <dbReference type="ARBA" id="ARBA00022723"/>
    </source>
</evidence>
<dbReference type="STRING" id="121224.E0VNC0"/>
<dbReference type="KEGG" id="phu:Phum_PHUM333130"/>
<dbReference type="PROSITE" id="PS50173">
    <property type="entry name" value="UMUC"/>
    <property type="match status" value="1"/>
</dbReference>
<keyword evidence="5" id="KW-0237">DNA synthesis</keyword>
<dbReference type="Gene3D" id="3.40.50.10190">
    <property type="entry name" value="BRCT domain"/>
    <property type="match status" value="1"/>
</dbReference>
<evidence type="ECO:0000259" key="16">
    <source>
        <dbReference type="PROSITE" id="PS50173"/>
    </source>
</evidence>
<dbReference type="EMBL" id="AAZO01003870">
    <property type="status" value="NOT_ANNOTATED_CDS"/>
    <property type="molecule type" value="Genomic_DNA"/>
</dbReference>
<dbReference type="FunCoup" id="E0VNC0">
    <property type="interactions" value="1156"/>
</dbReference>
<dbReference type="InterPro" id="IPR001357">
    <property type="entry name" value="BRCT_dom"/>
</dbReference>
<dbReference type="SUPFAM" id="SSF100879">
    <property type="entry name" value="Lesion bypass DNA polymerase (Y-family), little finger domain"/>
    <property type="match status" value="1"/>
</dbReference>
<dbReference type="Pfam" id="PF21999">
    <property type="entry name" value="IMS_HHH_1"/>
    <property type="match status" value="1"/>
</dbReference>
<evidence type="ECO:0000313" key="17">
    <source>
        <dbReference type="EMBL" id="EEB14876.1"/>
    </source>
</evidence>
<reference evidence="17" key="2">
    <citation type="submission" date="2007-04" db="EMBL/GenBank/DDBJ databases">
        <title>The genome of the human body louse.</title>
        <authorList>
            <consortium name="The Human Body Louse Genome Consortium"/>
            <person name="Kirkness E."/>
            <person name="Walenz B."/>
            <person name="Hass B."/>
            <person name="Bruggner R."/>
            <person name="Strausberg R."/>
        </authorList>
    </citation>
    <scope>NUCLEOTIDE SEQUENCE</scope>
    <source>
        <strain evidence="17">USDA</strain>
    </source>
</reference>
<dbReference type="GO" id="GO:0006281">
    <property type="term" value="P:DNA repair"/>
    <property type="evidence" value="ECO:0007669"/>
    <property type="project" value="UniProtKB-KW"/>
</dbReference>
<dbReference type="GO" id="GO:0005634">
    <property type="term" value="C:nucleus"/>
    <property type="evidence" value="ECO:0007669"/>
    <property type="project" value="UniProtKB-SubCell"/>
</dbReference>
<dbReference type="PANTHER" id="PTHR45990">
    <property type="entry name" value="DNA REPAIR PROTEIN REV1"/>
    <property type="match status" value="1"/>
</dbReference>
<dbReference type="AlphaFoldDB" id="E0VNC0"/>
<feature type="coiled-coil region" evidence="14">
    <location>
        <begin position="705"/>
        <end position="732"/>
    </location>
</feature>
<dbReference type="InterPro" id="IPR017961">
    <property type="entry name" value="DNA_pol_Y-fam_little_finger"/>
</dbReference>
<evidence type="ECO:0000256" key="3">
    <source>
        <dbReference type="ARBA" id="ARBA00010945"/>
    </source>
</evidence>
<protein>
    <recommendedName>
        <fullName evidence="4">DNA repair protein REV1</fullName>
    </recommendedName>
</protein>
<comment type="cofactor">
    <cofactor evidence="1">
        <name>Mg(2+)</name>
        <dbReference type="ChEBI" id="CHEBI:18420"/>
    </cofactor>
</comment>
<evidence type="ECO:0000256" key="5">
    <source>
        <dbReference type="ARBA" id="ARBA00022634"/>
    </source>
</evidence>
<keyword evidence="13" id="KW-0539">Nucleus</keyword>
<keyword evidence="6 17" id="KW-0808">Transferase</keyword>
<dbReference type="SUPFAM" id="SSF52113">
    <property type="entry name" value="BRCT domain"/>
    <property type="match status" value="1"/>
</dbReference>
<dbReference type="EnsemblMetazoa" id="PHUM333130-RA">
    <property type="protein sequence ID" value="PHUM333130-PA"/>
    <property type="gene ID" value="PHUM333130"/>
</dbReference>
<dbReference type="CDD" id="cd17719">
    <property type="entry name" value="BRCT_Rev1"/>
    <property type="match status" value="1"/>
</dbReference>
<dbReference type="Gene3D" id="3.30.1490.100">
    <property type="entry name" value="DNA polymerase, Y-family, little finger domain"/>
    <property type="match status" value="1"/>
</dbReference>
<keyword evidence="7 17" id="KW-0548">Nucleotidyltransferase</keyword>
<reference evidence="17" key="1">
    <citation type="submission" date="2007-04" db="EMBL/GenBank/DDBJ databases">
        <title>Annotation of Pediculus humanus corporis strain USDA.</title>
        <authorList>
            <person name="Kirkness E."/>
            <person name="Hannick L."/>
            <person name="Hass B."/>
            <person name="Bruggner R."/>
            <person name="Lawson D."/>
            <person name="Bidwell S."/>
            <person name="Joardar V."/>
            <person name="Caler E."/>
            <person name="Walenz B."/>
            <person name="Inman J."/>
            <person name="Schobel S."/>
            <person name="Galinsky K."/>
            <person name="Amedeo P."/>
            <person name="Strausberg R."/>
        </authorList>
    </citation>
    <scope>NUCLEOTIDE SEQUENCE</scope>
    <source>
        <strain evidence="17">USDA</strain>
    </source>
</reference>
<evidence type="ECO:0000256" key="13">
    <source>
        <dbReference type="ARBA" id="ARBA00023242"/>
    </source>
</evidence>
<dbReference type="GO" id="GO:0017125">
    <property type="term" value="F:deoxycytidyl transferase activity"/>
    <property type="evidence" value="ECO:0007669"/>
    <property type="project" value="TreeGrafter"/>
</dbReference>
<dbReference type="GO" id="GO:0003887">
    <property type="term" value="F:DNA-directed DNA polymerase activity"/>
    <property type="evidence" value="ECO:0007669"/>
    <property type="project" value="InterPro"/>
</dbReference>
<dbReference type="Pfam" id="PF16589">
    <property type="entry name" value="BRCT_2"/>
    <property type="match status" value="1"/>
</dbReference>
<dbReference type="InterPro" id="IPR001126">
    <property type="entry name" value="UmuC"/>
</dbReference>
<feature type="domain" description="UmuC" evidence="16">
    <location>
        <begin position="213"/>
        <end position="433"/>
    </location>
</feature>
<dbReference type="InParanoid" id="E0VNC0"/>
<evidence type="ECO:0000256" key="6">
    <source>
        <dbReference type="ARBA" id="ARBA00022679"/>
    </source>
</evidence>
<feature type="domain" description="BRCT" evidence="15">
    <location>
        <begin position="25"/>
        <end position="112"/>
    </location>
</feature>
<dbReference type="Pfam" id="PF11799">
    <property type="entry name" value="IMS_C"/>
    <property type="match status" value="1"/>
</dbReference>
<keyword evidence="9" id="KW-0227">DNA damage</keyword>
<dbReference type="PROSITE" id="PS50172">
    <property type="entry name" value="BRCT"/>
    <property type="match status" value="1"/>
</dbReference>
<dbReference type="GeneID" id="8239220"/>
<dbReference type="GO" id="GO:0003684">
    <property type="term" value="F:damaged DNA binding"/>
    <property type="evidence" value="ECO:0007669"/>
    <property type="project" value="InterPro"/>
</dbReference>
<dbReference type="InterPro" id="IPR036775">
    <property type="entry name" value="DNA_pol_Y-fam_lit_finger_sf"/>
</dbReference>
<dbReference type="GO" id="GO:0042276">
    <property type="term" value="P:error-prone translesion synthesis"/>
    <property type="evidence" value="ECO:0007669"/>
    <property type="project" value="InterPro"/>
</dbReference>
<evidence type="ECO:0000259" key="15">
    <source>
        <dbReference type="PROSITE" id="PS50172"/>
    </source>
</evidence>
<dbReference type="OMA" id="GGEFHIY"/>
<dbReference type="HOGENOM" id="CLU_003901_0_3_1"/>
<reference evidence="18" key="3">
    <citation type="submission" date="2020-05" db="UniProtKB">
        <authorList>
            <consortium name="EnsemblMetazoa"/>
        </authorList>
    </citation>
    <scope>IDENTIFICATION</scope>
    <source>
        <strain evidence="18">USDA</strain>
    </source>
</reference>
<comment type="similarity">
    <text evidence="3">Belongs to the DNA polymerase type-Y family.</text>
</comment>
<dbReference type="SUPFAM" id="SSF56672">
    <property type="entry name" value="DNA/RNA polymerases"/>
    <property type="match status" value="1"/>
</dbReference>